<evidence type="ECO:0000313" key="3">
    <source>
        <dbReference type="Proteomes" id="UP000792457"/>
    </source>
</evidence>
<accession>A0A8K0P022</accession>
<dbReference type="EMBL" id="KZ308372">
    <property type="protein sequence ID" value="KAG8228456.1"/>
    <property type="molecule type" value="Genomic_DNA"/>
</dbReference>
<dbReference type="OrthoDB" id="534912at2759"/>
<keyword evidence="3" id="KW-1185">Reference proteome</keyword>
<reference evidence="2" key="2">
    <citation type="submission" date="2017-10" db="EMBL/GenBank/DDBJ databases">
        <title>Ladona fulva Genome sequencing and assembly.</title>
        <authorList>
            <person name="Murali S."/>
            <person name="Richards S."/>
            <person name="Bandaranaike D."/>
            <person name="Bellair M."/>
            <person name="Blankenburg K."/>
            <person name="Chao H."/>
            <person name="Dinh H."/>
            <person name="Doddapaneni H."/>
            <person name="Dugan-Rocha S."/>
            <person name="Elkadiri S."/>
            <person name="Gnanaolivu R."/>
            <person name="Hernandez B."/>
            <person name="Skinner E."/>
            <person name="Javaid M."/>
            <person name="Lee S."/>
            <person name="Li M."/>
            <person name="Ming W."/>
            <person name="Munidasa M."/>
            <person name="Muniz J."/>
            <person name="Nguyen L."/>
            <person name="Hughes D."/>
            <person name="Osuji N."/>
            <person name="Pu L.-L."/>
            <person name="Puazo M."/>
            <person name="Qu C."/>
            <person name="Quiroz J."/>
            <person name="Raj R."/>
            <person name="Weissenberger G."/>
            <person name="Xin Y."/>
            <person name="Zou X."/>
            <person name="Han Y."/>
            <person name="Worley K."/>
            <person name="Muzny D."/>
            <person name="Gibbs R."/>
        </authorList>
    </citation>
    <scope>NUCLEOTIDE SEQUENCE</scope>
    <source>
        <strain evidence="2">Sampled in the wild</strain>
    </source>
</reference>
<dbReference type="Proteomes" id="UP000792457">
    <property type="component" value="Unassembled WGS sequence"/>
</dbReference>
<organism evidence="2 3">
    <name type="scientific">Ladona fulva</name>
    <name type="common">Scarce chaser dragonfly</name>
    <name type="synonym">Libellula fulva</name>
    <dbReference type="NCBI Taxonomy" id="123851"/>
    <lineage>
        <taxon>Eukaryota</taxon>
        <taxon>Metazoa</taxon>
        <taxon>Ecdysozoa</taxon>
        <taxon>Arthropoda</taxon>
        <taxon>Hexapoda</taxon>
        <taxon>Insecta</taxon>
        <taxon>Pterygota</taxon>
        <taxon>Palaeoptera</taxon>
        <taxon>Odonata</taxon>
        <taxon>Epiprocta</taxon>
        <taxon>Anisoptera</taxon>
        <taxon>Libelluloidea</taxon>
        <taxon>Libellulidae</taxon>
        <taxon>Ladona</taxon>
    </lineage>
</organism>
<protein>
    <submittedName>
        <fullName evidence="2">Uncharacterized protein</fullName>
    </submittedName>
</protein>
<name>A0A8K0P022_LADFU</name>
<reference evidence="2" key="1">
    <citation type="submission" date="2013-04" db="EMBL/GenBank/DDBJ databases">
        <authorList>
            <person name="Qu J."/>
            <person name="Murali S.C."/>
            <person name="Bandaranaike D."/>
            <person name="Bellair M."/>
            <person name="Blankenburg K."/>
            <person name="Chao H."/>
            <person name="Dinh H."/>
            <person name="Doddapaneni H."/>
            <person name="Downs B."/>
            <person name="Dugan-Rocha S."/>
            <person name="Elkadiri S."/>
            <person name="Gnanaolivu R.D."/>
            <person name="Hernandez B."/>
            <person name="Javaid M."/>
            <person name="Jayaseelan J.C."/>
            <person name="Lee S."/>
            <person name="Li M."/>
            <person name="Ming W."/>
            <person name="Munidasa M."/>
            <person name="Muniz J."/>
            <person name="Nguyen L."/>
            <person name="Ongeri F."/>
            <person name="Osuji N."/>
            <person name="Pu L.-L."/>
            <person name="Puazo M."/>
            <person name="Qu C."/>
            <person name="Quiroz J."/>
            <person name="Raj R."/>
            <person name="Weissenberger G."/>
            <person name="Xin Y."/>
            <person name="Zou X."/>
            <person name="Han Y."/>
            <person name="Richards S."/>
            <person name="Worley K."/>
            <person name="Muzny D."/>
            <person name="Gibbs R."/>
        </authorList>
    </citation>
    <scope>NUCLEOTIDE SEQUENCE</scope>
    <source>
        <strain evidence="2">Sampled in the wild</strain>
    </source>
</reference>
<proteinExistence type="predicted"/>
<sequence>MIDRAEKLYRAVISDKIRWNEDSTNEKSKENFLEKVSKLEIPNLNHCIDKAVGIRMSPEEELLGADFVEHNILRQGAGIDRALAALCEEFPELCRADAASLIGHNSGHELYLERMMASRRNGIPPSRRSGDGEEESSVALRIEDEGQGRLPSTKKQQKRDASILSMDTIELPIITVNTEQAIKIDNCNN</sequence>
<evidence type="ECO:0000313" key="2">
    <source>
        <dbReference type="EMBL" id="KAG8228456.1"/>
    </source>
</evidence>
<comment type="caution">
    <text evidence="2">The sequence shown here is derived from an EMBL/GenBank/DDBJ whole genome shotgun (WGS) entry which is preliminary data.</text>
</comment>
<feature type="region of interest" description="Disordered" evidence="1">
    <location>
        <begin position="121"/>
        <end position="161"/>
    </location>
</feature>
<evidence type="ECO:0000256" key="1">
    <source>
        <dbReference type="SAM" id="MobiDB-lite"/>
    </source>
</evidence>
<dbReference type="AlphaFoldDB" id="A0A8K0P022"/>
<gene>
    <name evidence="2" type="ORF">J437_LFUL009107</name>
</gene>